<organism evidence="10 11">
    <name type="scientific">Secundilactobacillus similis DSM 23365 = JCM 2765</name>
    <dbReference type="NCBI Taxonomy" id="1423804"/>
    <lineage>
        <taxon>Bacteria</taxon>
        <taxon>Bacillati</taxon>
        <taxon>Bacillota</taxon>
        <taxon>Bacilli</taxon>
        <taxon>Lactobacillales</taxon>
        <taxon>Lactobacillaceae</taxon>
        <taxon>Secundilactobacillus</taxon>
    </lineage>
</organism>
<evidence type="ECO:0000256" key="7">
    <source>
        <dbReference type="ARBA" id="ARBA00023136"/>
    </source>
</evidence>
<evidence type="ECO:0000313" key="10">
    <source>
        <dbReference type="EMBL" id="KRN26251.1"/>
    </source>
</evidence>
<feature type="transmembrane region" description="Helical" evidence="9">
    <location>
        <begin position="32"/>
        <end position="52"/>
    </location>
</feature>
<evidence type="ECO:0000256" key="6">
    <source>
        <dbReference type="ARBA" id="ARBA00022989"/>
    </source>
</evidence>
<comment type="caution">
    <text evidence="10">The sequence shown here is derived from an EMBL/GenBank/DDBJ whole genome shotgun (WGS) entry which is preliminary data.</text>
</comment>
<evidence type="ECO:0000256" key="5">
    <source>
        <dbReference type="ARBA" id="ARBA00022692"/>
    </source>
</evidence>
<name>A0A0R2FFI3_9LACO</name>
<dbReference type="PANTHER" id="PTHR34295">
    <property type="entry name" value="BIOTIN TRANSPORTER BIOY"/>
    <property type="match status" value="1"/>
</dbReference>
<sequence>MTTTISVRQLATTAMMTALLVVLGLFPGIPLGLIPVPIVLQNLGIMLVGALLRARFGTISVGLLLLMAFIGLPVLSGGRGGAAVFFGPTGGYLIGWLLAPALISGLSTIWHARETHGWWRELVIILLIGVGLVDLIGSLWLAGQSHMTLSTALLSNAAFLPGDILKAIIAVLLARRLRPVLKLA</sequence>
<dbReference type="RefSeq" id="WP_054732682.1">
    <property type="nucleotide sequence ID" value="NZ_AYZM01000038.1"/>
</dbReference>
<dbReference type="InterPro" id="IPR003784">
    <property type="entry name" value="BioY"/>
</dbReference>
<protein>
    <recommendedName>
        <fullName evidence="8">Biotin transporter</fullName>
    </recommendedName>
</protein>
<dbReference type="AlphaFoldDB" id="A0A0R2FFI3"/>
<evidence type="ECO:0000256" key="2">
    <source>
        <dbReference type="ARBA" id="ARBA00010692"/>
    </source>
</evidence>
<dbReference type="GO" id="GO:0005886">
    <property type="term" value="C:plasma membrane"/>
    <property type="evidence" value="ECO:0007669"/>
    <property type="project" value="UniProtKB-SubCell"/>
</dbReference>
<dbReference type="GO" id="GO:0015225">
    <property type="term" value="F:biotin transmembrane transporter activity"/>
    <property type="evidence" value="ECO:0007669"/>
    <property type="project" value="UniProtKB-UniRule"/>
</dbReference>
<dbReference type="Gene3D" id="1.10.1760.20">
    <property type="match status" value="1"/>
</dbReference>
<keyword evidence="11" id="KW-1185">Reference proteome</keyword>
<dbReference type="OrthoDB" id="9803495at2"/>
<evidence type="ECO:0000256" key="8">
    <source>
        <dbReference type="PIRNR" id="PIRNR016661"/>
    </source>
</evidence>
<evidence type="ECO:0000256" key="9">
    <source>
        <dbReference type="SAM" id="Phobius"/>
    </source>
</evidence>
<reference evidence="10 11" key="1">
    <citation type="journal article" date="2015" name="Genome Announc.">
        <title>Expanding the biotechnology potential of lactobacilli through comparative genomics of 213 strains and associated genera.</title>
        <authorList>
            <person name="Sun Z."/>
            <person name="Harris H.M."/>
            <person name="McCann A."/>
            <person name="Guo C."/>
            <person name="Argimon S."/>
            <person name="Zhang W."/>
            <person name="Yang X."/>
            <person name="Jeffery I.B."/>
            <person name="Cooney J.C."/>
            <person name="Kagawa T.F."/>
            <person name="Liu W."/>
            <person name="Song Y."/>
            <person name="Salvetti E."/>
            <person name="Wrobel A."/>
            <person name="Rasinkangas P."/>
            <person name="Parkhill J."/>
            <person name="Rea M.C."/>
            <person name="O'Sullivan O."/>
            <person name="Ritari J."/>
            <person name="Douillard F.P."/>
            <person name="Paul Ross R."/>
            <person name="Yang R."/>
            <person name="Briner A.E."/>
            <person name="Felis G.E."/>
            <person name="de Vos W.M."/>
            <person name="Barrangou R."/>
            <person name="Klaenhammer T.R."/>
            <person name="Caufield P.W."/>
            <person name="Cui Y."/>
            <person name="Zhang H."/>
            <person name="O'Toole P.W."/>
        </authorList>
    </citation>
    <scope>NUCLEOTIDE SEQUENCE [LARGE SCALE GENOMIC DNA]</scope>
    <source>
        <strain evidence="10 11">DSM 23365</strain>
    </source>
</reference>
<dbReference type="Proteomes" id="UP000051442">
    <property type="component" value="Unassembled WGS sequence"/>
</dbReference>
<evidence type="ECO:0000313" key="11">
    <source>
        <dbReference type="Proteomes" id="UP000051442"/>
    </source>
</evidence>
<evidence type="ECO:0000256" key="1">
    <source>
        <dbReference type="ARBA" id="ARBA00004651"/>
    </source>
</evidence>
<evidence type="ECO:0000256" key="3">
    <source>
        <dbReference type="ARBA" id="ARBA00022448"/>
    </source>
</evidence>
<dbReference type="Pfam" id="PF02632">
    <property type="entry name" value="BioY"/>
    <property type="match status" value="1"/>
</dbReference>
<accession>A0A0R2FFI3</accession>
<feature type="transmembrane region" description="Helical" evidence="9">
    <location>
        <begin position="153"/>
        <end position="174"/>
    </location>
</feature>
<keyword evidence="6 9" id="KW-1133">Transmembrane helix</keyword>
<comment type="subcellular location">
    <subcellularLocation>
        <location evidence="1 8">Cell membrane</location>
        <topology evidence="1 8">Multi-pass membrane protein</topology>
    </subcellularLocation>
</comment>
<dbReference type="EMBL" id="AYZM01000038">
    <property type="protein sequence ID" value="KRN26251.1"/>
    <property type="molecule type" value="Genomic_DNA"/>
</dbReference>
<dbReference type="PATRIC" id="fig|1423804.4.peg.2510"/>
<keyword evidence="4 8" id="KW-1003">Cell membrane</keyword>
<dbReference type="PANTHER" id="PTHR34295:SF4">
    <property type="entry name" value="BIOTIN TRANSPORTER BIOY-RELATED"/>
    <property type="match status" value="1"/>
</dbReference>
<keyword evidence="3 8" id="KW-0813">Transport</keyword>
<keyword evidence="7 8" id="KW-0472">Membrane</keyword>
<feature type="transmembrane region" description="Helical" evidence="9">
    <location>
        <begin position="59"/>
        <end position="78"/>
    </location>
</feature>
<dbReference type="STRING" id="1423804.FD14_GL002318"/>
<gene>
    <name evidence="10" type="ORF">FD14_GL002318</name>
</gene>
<proteinExistence type="inferred from homology"/>
<feature type="transmembrane region" description="Helical" evidence="9">
    <location>
        <begin position="7"/>
        <end position="26"/>
    </location>
</feature>
<feature type="transmembrane region" description="Helical" evidence="9">
    <location>
        <begin position="122"/>
        <end position="141"/>
    </location>
</feature>
<keyword evidence="5 9" id="KW-0812">Transmembrane</keyword>
<evidence type="ECO:0000256" key="4">
    <source>
        <dbReference type="ARBA" id="ARBA00022475"/>
    </source>
</evidence>
<dbReference type="PIRSF" id="PIRSF016661">
    <property type="entry name" value="BioY"/>
    <property type="match status" value="1"/>
</dbReference>
<comment type="similarity">
    <text evidence="2 8">Belongs to the BioY family.</text>
</comment>
<feature type="transmembrane region" description="Helical" evidence="9">
    <location>
        <begin position="90"/>
        <end position="110"/>
    </location>
</feature>